<evidence type="ECO:0000256" key="1">
    <source>
        <dbReference type="SAM" id="MobiDB-lite"/>
    </source>
</evidence>
<organism evidence="2 3">
    <name type="scientific">Portunus trituberculatus</name>
    <name type="common">Swimming crab</name>
    <name type="synonym">Neptunus trituberculatus</name>
    <dbReference type="NCBI Taxonomy" id="210409"/>
    <lineage>
        <taxon>Eukaryota</taxon>
        <taxon>Metazoa</taxon>
        <taxon>Ecdysozoa</taxon>
        <taxon>Arthropoda</taxon>
        <taxon>Crustacea</taxon>
        <taxon>Multicrustacea</taxon>
        <taxon>Malacostraca</taxon>
        <taxon>Eumalacostraca</taxon>
        <taxon>Eucarida</taxon>
        <taxon>Decapoda</taxon>
        <taxon>Pleocyemata</taxon>
        <taxon>Brachyura</taxon>
        <taxon>Eubrachyura</taxon>
        <taxon>Portunoidea</taxon>
        <taxon>Portunidae</taxon>
        <taxon>Portuninae</taxon>
        <taxon>Portunus</taxon>
    </lineage>
</organism>
<comment type="caution">
    <text evidence="2">The sequence shown here is derived from an EMBL/GenBank/DDBJ whole genome shotgun (WGS) entry which is preliminary data.</text>
</comment>
<gene>
    <name evidence="2" type="ORF">E2C01_091579</name>
</gene>
<protein>
    <submittedName>
        <fullName evidence="2">Uncharacterized protein</fullName>
    </submittedName>
</protein>
<feature type="region of interest" description="Disordered" evidence="1">
    <location>
        <begin position="1"/>
        <end position="26"/>
    </location>
</feature>
<name>A0A5B7JPS1_PORTR</name>
<keyword evidence="3" id="KW-1185">Reference proteome</keyword>
<dbReference type="Proteomes" id="UP000324222">
    <property type="component" value="Unassembled WGS sequence"/>
</dbReference>
<evidence type="ECO:0000313" key="3">
    <source>
        <dbReference type="Proteomes" id="UP000324222"/>
    </source>
</evidence>
<proteinExistence type="predicted"/>
<accession>A0A5B7JPS1</accession>
<evidence type="ECO:0000313" key="2">
    <source>
        <dbReference type="EMBL" id="MPC96326.1"/>
    </source>
</evidence>
<reference evidence="2 3" key="1">
    <citation type="submission" date="2019-05" db="EMBL/GenBank/DDBJ databases">
        <title>Another draft genome of Portunus trituberculatus and its Hox gene families provides insights of decapod evolution.</title>
        <authorList>
            <person name="Jeong J.-H."/>
            <person name="Song I."/>
            <person name="Kim S."/>
            <person name="Choi T."/>
            <person name="Kim D."/>
            <person name="Ryu S."/>
            <person name="Kim W."/>
        </authorList>
    </citation>
    <scope>NUCLEOTIDE SEQUENCE [LARGE SCALE GENOMIC DNA]</scope>
    <source>
        <tissue evidence="2">Muscle</tissue>
    </source>
</reference>
<dbReference type="AlphaFoldDB" id="A0A5B7JPS1"/>
<dbReference type="EMBL" id="VSRR010105528">
    <property type="protein sequence ID" value="MPC96326.1"/>
    <property type="molecule type" value="Genomic_DNA"/>
</dbReference>
<sequence>MEKIQKAELEAAASCPTAAETPEPERILTKSDLEKSLLFIREGLDILEAKDPNINRSATVVRKVMSELNCYKVLLEKKKRKTTQMKLHHFFKKKDR</sequence>